<name>A0ABT2VGI8_9PSED</name>
<accession>A0ABT2VGI8</accession>
<reference evidence="1" key="2">
    <citation type="submission" date="2022-09" db="EMBL/GenBank/DDBJ databases">
        <authorList>
            <person name="Cesa-Luna C."/>
            <person name="Girard L."/>
            <person name="Lood C."/>
            <person name="Hofte M."/>
            <person name="De Mot R."/>
        </authorList>
    </citation>
    <scope>NUCLEOTIDE SEQUENCE</scope>
    <source>
        <strain evidence="1">COR51</strain>
    </source>
</reference>
<proteinExistence type="predicted"/>
<dbReference type="Proteomes" id="UP001139994">
    <property type="component" value="Unassembled WGS sequence"/>
</dbReference>
<comment type="caution">
    <text evidence="1">The sequence shown here is derived from an EMBL/GenBank/DDBJ whole genome shotgun (WGS) entry which is preliminary data.</text>
</comment>
<reference evidence="1" key="1">
    <citation type="journal article" date="2022" name="Microbiol. Spectr.">
        <title>An Nuclear Magnetic Resonance Fingerprint Matching Approach for the Identification and Structural Re-Evaluation of Pseudomonas Lipopeptides.</title>
        <authorList>
            <person name="De Roo V."/>
            <person name="Verleysen Y."/>
            <person name="Kovacs B."/>
            <person name="De Vleeschouwer M."/>
            <person name="Muangkaew P."/>
            <person name="Girard L."/>
            <person name="Hofte M."/>
            <person name="De Mot R."/>
            <person name="Madder A."/>
            <person name="Geudens N."/>
            <person name="Martins J.C."/>
        </authorList>
    </citation>
    <scope>NUCLEOTIDE SEQUENCE</scope>
    <source>
        <strain evidence="1">COR51</strain>
    </source>
</reference>
<reference evidence="1" key="3">
    <citation type="journal article" date="2023" name="mSystems">
        <title>Charting the Lipopeptidome of Nonpathogenic Pseudomonas.</title>
        <authorList>
            <person name="Cesa-Luna C."/>
            <person name="Geudens N."/>
            <person name="Girard L."/>
            <person name="De Roo V."/>
            <person name="Maklad H.R."/>
            <person name="Martins J.C."/>
            <person name="Hofte M."/>
            <person name="De Mot R."/>
        </authorList>
    </citation>
    <scope>NUCLEOTIDE SEQUENCE</scope>
    <source>
        <strain evidence="1">COR51</strain>
    </source>
</reference>
<organism evidence="1 2">
    <name type="scientific">Pseudomonas peradeniyensis</name>
    <dbReference type="NCBI Taxonomy" id="2745488"/>
    <lineage>
        <taxon>Bacteria</taxon>
        <taxon>Pseudomonadati</taxon>
        <taxon>Pseudomonadota</taxon>
        <taxon>Gammaproteobacteria</taxon>
        <taxon>Pseudomonadales</taxon>
        <taxon>Pseudomonadaceae</taxon>
        <taxon>Pseudomonas</taxon>
    </lineage>
</organism>
<keyword evidence="2" id="KW-1185">Reference proteome</keyword>
<evidence type="ECO:0000313" key="2">
    <source>
        <dbReference type="Proteomes" id="UP001139994"/>
    </source>
</evidence>
<dbReference type="EMBL" id="JAOSLA010000047">
    <property type="protein sequence ID" value="MCU7240738.1"/>
    <property type="molecule type" value="Genomic_DNA"/>
</dbReference>
<protein>
    <submittedName>
        <fullName evidence="1">Fis family transcriptional regulator</fullName>
    </submittedName>
</protein>
<sequence>MNLHKGTDFDDFLLEEGLAEVVSEAALKQVLIWQLMQCIKKIHIASDDGVQGLERVANQASDANPAHNITSTVGLVPTALDIKFVRAASSW</sequence>
<evidence type="ECO:0000313" key="1">
    <source>
        <dbReference type="EMBL" id="MCU7240738.1"/>
    </source>
</evidence>
<gene>
    <name evidence="1" type="ORF">OC929_22075</name>
</gene>
<dbReference type="RefSeq" id="WP_050706907.1">
    <property type="nucleotide sequence ID" value="NZ_JABWRJ020000003.1"/>
</dbReference>